<sequence length="333" mass="34658">MAPRPAADRAWEGDLPRPVRFSGRVRALAQAERARLGCTSSGRQCPRSCDVSLSAHLPGSAYVPGLGVRPWAGRTSLIVRTCRTQKGGPPHGDPPFRTSGGRLRPGGLGEGSGLGGLGEALVHVVPVHDVPPGVDEVRLDVLVLQVEGVLPHVEEQQRGLTDRQVALVVEDLVDAQGLGERVVAEDGPAGALDAEGHRGELLLEGVQATERGVQRGLDVTGRLGAARRHVGPEDGVVEVAAQVEGEVLLQLVDDAEVALVPRVGQLLQGGVGALDVGGVVLVVVQLHDLRDDGRGQSVVVVREVGQLVGHGGTPSRGARPIDGELQSLLTLPT</sequence>
<comment type="caution">
    <text evidence="2">The sequence shown here is derived from an EMBL/GenBank/DDBJ whole genome shotgun (WGS) entry which is preliminary data.</text>
</comment>
<proteinExistence type="predicted"/>
<protein>
    <submittedName>
        <fullName evidence="2">Uncharacterized protein</fullName>
    </submittedName>
</protein>
<evidence type="ECO:0000313" key="2">
    <source>
        <dbReference type="EMBL" id="MPM48107.1"/>
    </source>
</evidence>
<organism evidence="2">
    <name type="scientific">bioreactor metagenome</name>
    <dbReference type="NCBI Taxonomy" id="1076179"/>
    <lineage>
        <taxon>unclassified sequences</taxon>
        <taxon>metagenomes</taxon>
        <taxon>ecological metagenomes</taxon>
    </lineage>
</organism>
<gene>
    <name evidence="2" type="ORF">SDC9_94829</name>
</gene>
<dbReference type="EMBL" id="VSSQ01011957">
    <property type="protein sequence ID" value="MPM48107.1"/>
    <property type="molecule type" value="Genomic_DNA"/>
</dbReference>
<name>A0A645A4V5_9ZZZZ</name>
<evidence type="ECO:0000256" key="1">
    <source>
        <dbReference type="SAM" id="MobiDB-lite"/>
    </source>
</evidence>
<reference evidence="2" key="1">
    <citation type="submission" date="2019-08" db="EMBL/GenBank/DDBJ databases">
        <authorList>
            <person name="Kucharzyk K."/>
            <person name="Murdoch R.W."/>
            <person name="Higgins S."/>
            <person name="Loffler F."/>
        </authorList>
    </citation>
    <scope>NUCLEOTIDE SEQUENCE</scope>
</reference>
<accession>A0A645A4V5</accession>
<dbReference type="AlphaFoldDB" id="A0A645A4V5"/>
<feature type="region of interest" description="Disordered" evidence="1">
    <location>
        <begin position="83"/>
        <end position="109"/>
    </location>
</feature>